<keyword evidence="8" id="KW-1185">Reference proteome</keyword>
<dbReference type="Pfam" id="PF00076">
    <property type="entry name" value="RRM_1"/>
    <property type="match status" value="1"/>
</dbReference>
<dbReference type="PROSITE" id="PS50102">
    <property type="entry name" value="RRM"/>
    <property type="match status" value="1"/>
</dbReference>
<feature type="compositionally biased region" description="Polar residues" evidence="5">
    <location>
        <begin position="157"/>
        <end position="168"/>
    </location>
</feature>
<dbReference type="InterPro" id="IPR012677">
    <property type="entry name" value="Nucleotide-bd_a/b_plait_sf"/>
</dbReference>
<dbReference type="OrthoDB" id="407442at2759"/>
<dbReference type="InterPro" id="IPR052285">
    <property type="entry name" value="NEXT_complex_subunit"/>
</dbReference>
<evidence type="ECO:0000256" key="2">
    <source>
        <dbReference type="ARBA" id="ARBA00022884"/>
    </source>
</evidence>
<name>A0A8S0TNT7_OLEEU</name>
<dbReference type="InterPro" id="IPR000504">
    <property type="entry name" value="RRM_dom"/>
</dbReference>
<evidence type="ECO:0000313" key="8">
    <source>
        <dbReference type="Proteomes" id="UP000594638"/>
    </source>
</evidence>
<dbReference type="SMART" id="SM00360">
    <property type="entry name" value="RRM"/>
    <property type="match status" value="1"/>
</dbReference>
<feature type="compositionally biased region" description="Low complexity" evidence="5">
    <location>
        <begin position="131"/>
        <end position="151"/>
    </location>
</feature>
<accession>A0A8S0TNT7</accession>
<proteinExistence type="predicted"/>
<comment type="subcellular location">
    <subcellularLocation>
        <location evidence="1">Nucleus</location>
        <location evidence="1">Nucleoplasm</location>
    </subcellularLocation>
</comment>
<evidence type="ECO:0000256" key="5">
    <source>
        <dbReference type="SAM" id="MobiDB-lite"/>
    </source>
</evidence>
<evidence type="ECO:0000313" key="7">
    <source>
        <dbReference type="EMBL" id="CAA3006462.1"/>
    </source>
</evidence>
<evidence type="ECO:0000259" key="6">
    <source>
        <dbReference type="PROSITE" id="PS50102"/>
    </source>
</evidence>
<dbReference type="SUPFAM" id="SSF54928">
    <property type="entry name" value="RNA-binding domain, RBD"/>
    <property type="match status" value="1"/>
</dbReference>
<keyword evidence="2 4" id="KW-0694">RNA-binding</keyword>
<feature type="domain" description="RRM" evidence="6">
    <location>
        <begin position="6"/>
        <end position="77"/>
    </location>
</feature>
<dbReference type="AlphaFoldDB" id="A0A8S0TNT7"/>
<dbReference type="Gene3D" id="3.30.70.330">
    <property type="match status" value="1"/>
</dbReference>
<dbReference type="PANTHER" id="PTHR13798">
    <property type="entry name" value="RNA BINDING MOTIF RBM PROTEIN -RELATED"/>
    <property type="match status" value="1"/>
</dbReference>
<keyword evidence="3" id="KW-0539">Nucleus</keyword>
<protein>
    <submittedName>
        <fullName evidence="7">RNA-binding 7-like</fullName>
    </submittedName>
</protein>
<dbReference type="GO" id="GO:0000381">
    <property type="term" value="P:regulation of alternative mRNA splicing, via spliceosome"/>
    <property type="evidence" value="ECO:0007669"/>
    <property type="project" value="TreeGrafter"/>
</dbReference>
<evidence type="ECO:0000256" key="4">
    <source>
        <dbReference type="PROSITE-ProRule" id="PRU00176"/>
    </source>
</evidence>
<dbReference type="GO" id="GO:0005654">
    <property type="term" value="C:nucleoplasm"/>
    <property type="evidence" value="ECO:0007669"/>
    <property type="project" value="UniProtKB-SubCell"/>
</dbReference>
<dbReference type="EMBL" id="CACTIH010007260">
    <property type="protein sequence ID" value="CAA3006462.1"/>
    <property type="molecule type" value="Genomic_DNA"/>
</dbReference>
<gene>
    <name evidence="7" type="ORF">OLEA9_A062875</name>
</gene>
<evidence type="ECO:0000256" key="1">
    <source>
        <dbReference type="ARBA" id="ARBA00004642"/>
    </source>
</evidence>
<dbReference type="GO" id="GO:0003727">
    <property type="term" value="F:single-stranded RNA binding"/>
    <property type="evidence" value="ECO:0007669"/>
    <property type="project" value="TreeGrafter"/>
</dbReference>
<dbReference type="Proteomes" id="UP000594638">
    <property type="component" value="Unassembled WGS sequence"/>
</dbReference>
<dbReference type="Gramene" id="OE9A062875T1">
    <property type="protein sequence ID" value="OE9A062875C1"/>
    <property type="gene ID" value="OE9A062875"/>
</dbReference>
<feature type="region of interest" description="Disordered" evidence="5">
    <location>
        <begin position="131"/>
        <end position="181"/>
    </location>
</feature>
<evidence type="ECO:0000256" key="3">
    <source>
        <dbReference type="ARBA" id="ARBA00023242"/>
    </source>
</evidence>
<comment type="caution">
    <text evidence="7">The sequence shown here is derived from an EMBL/GenBank/DDBJ whole genome shotgun (WGS) entry which is preliminary data.</text>
</comment>
<dbReference type="PANTHER" id="PTHR13798:SF11">
    <property type="entry name" value="RNA-BINDING PROTEIN 7-RELATED"/>
    <property type="match status" value="1"/>
</dbReference>
<dbReference type="InterPro" id="IPR035979">
    <property type="entry name" value="RBD_domain_sf"/>
</dbReference>
<sequence>MSLQERTVVVRGFDPDKTTEALLKELCMQAGPVRKVVLRPDHAFVEYDDIESVGYCKALLGGTVLFGRPLSFEPKLREPIYQKYTKALNDYIRYDKNCRLMEQQRQYQQQHQQQQQHQHQQQLQMQYQYPMQMQQQPQPQRPSHLQQQSPLGAEPQFYQSQVMQFNQYQPPPHRPPNGFYR</sequence>
<reference evidence="7 8" key="1">
    <citation type="submission" date="2019-12" db="EMBL/GenBank/DDBJ databases">
        <authorList>
            <person name="Alioto T."/>
            <person name="Alioto T."/>
            <person name="Gomez Garrido J."/>
        </authorList>
    </citation>
    <scope>NUCLEOTIDE SEQUENCE [LARGE SCALE GENOMIC DNA]</scope>
</reference>
<organism evidence="7 8">
    <name type="scientific">Olea europaea subsp. europaea</name>
    <dbReference type="NCBI Taxonomy" id="158383"/>
    <lineage>
        <taxon>Eukaryota</taxon>
        <taxon>Viridiplantae</taxon>
        <taxon>Streptophyta</taxon>
        <taxon>Embryophyta</taxon>
        <taxon>Tracheophyta</taxon>
        <taxon>Spermatophyta</taxon>
        <taxon>Magnoliopsida</taxon>
        <taxon>eudicotyledons</taxon>
        <taxon>Gunneridae</taxon>
        <taxon>Pentapetalae</taxon>
        <taxon>asterids</taxon>
        <taxon>lamiids</taxon>
        <taxon>Lamiales</taxon>
        <taxon>Oleaceae</taxon>
        <taxon>Oleeae</taxon>
        <taxon>Olea</taxon>
    </lineage>
</organism>